<protein>
    <submittedName>
        <fullName evidence="2">Uncharacterized protein</fullName>
    </submittedName>
</protein>
<feature type="region of interest" description="Disordered" evidence="1">
    <location>
        <begin position="155"/>
        <end position="264"/>
    </location>
</feature>
<keyword evidence="3" id="KW-1185">Reference proteome</keyword>
<accession>A0A8H6IFK7</accession>
<evidence type="ECO:0000313" key="2">
    <source>
        <dbReference type="EMBL" id="KAF6762916.1"/>
    </source>
</evidence>
<dbReference type="OrthoDB" id="2634618at2759"/>
<feature type="compositionally biased region" description="Acidic residues" evidence="1">
    <location>
        <begin position="223"/>
        <end position="264"/>
    </location>
</feature>
<proteinExistence type="predicted"/>
<feature type="compositionally biased region" description="Acidic residues" evidence="1">
    <location>
        <begin position="161"/>
        <end position="175"/>
    </location>
</feature>
<reference evidence="2 3" key="1">
    <citation type="submission" date="2020-07" db="EMBL/GenBank/DDBJ databases">
        <title>Comparative genomics of pyrophilous fungi reveals a link between fire events and developmental genes.</title>
        <authorList>
            <consortium name="DOE Joint Genome Institute"/>
            <person name="Steindorff A.S."/>
            <person name="Carver A."/>
            <person name="Calhoun S."/>
            <person name="Stillman K."/>
            <person name="Liu H."/>
            <person name="Lipzen A."/>
            <person name="Pangilinan J."/>
            <person name="Labutti K."/>
            <person name="Bruns T.D."/>
            <person name="Grigoriev I.V."/>
        </authorList>
    </citation>
    <scope>NUCLEOTIDE SEQUENCE [LARGE SCALE GENOMIC DNA]</scope>
    <source>
        <strain evidence="2 3">CBS 144469</strain>
    </source>
</reference>
<feature type="compositionally biased region" description="Basic and acidic residues" evidence="1">
    <location>
        <begin position="206"/>
        <end position="222"/>
    </location>
</feature>
<gene>
    <name evidence="2" type="ORF">DFP72DRAFT_1061157</name>
</gene>
<dbReference type="EMBL" id="JACGCI010000007">
    <property type="protein sequence ID" value="KAF6762916.1"/>
    <property type="molecule type" value="Genomic_DNA"/>
</dbReference>
<dbReference type="AlphaFoldDB" id="A0A8H6IFK7"/>
<evidence type="ECO:0000313" key="3">
    <source>
        <dbReference type="Proteomes" id="UP000521943"/>
    </source>
</evidence>
<comment type="caution">
    <text evidence="2">The sequence shown here is derived from an EMBL/GenBank/DDBJ whole genome shotgun (WGS) entry which is preliminary data.</text>
</comment>
<organism evidence="2 3">
    <name type="scientific">Ephemerocybe angulata</name>
    <dbReference type="NCBI Taxonomy" id="980116"/>
    <lineage>
        <taxon>Eukaryota</taxon>
        <taxon>Fungi</taxon>
        <taxon>Dikarya</taxon>
        <taxon>Basidiomycota</taxon>
        <taxon>Agaricomycotina</taxon>
        <taxon>Agaricomycetes</taxon>
        <taxon>Agaricomycetidae</taxon>
        <taxon>Agaricales</taxon>
        <taxon>Agaricineae</taxon>
        <taxon>Psathyrellaceae</taxon>
        <taxon>Ephemerocybe</taxon>
    </lineage>
</organism>
<name>A0A8H6IFK7_9AGAR</name>
<feature type="region of interest" description="Disordered" evidence="1">
    <location>
        <begin position="534"/>
        <end position="566"/>
    </location>
</feature>
<evidence type="ECO:0000256" key="1">
    <source>
        <dbReference type="SAM" id="MobiDB-lite"/>
    </source>
</evidence>
<feature type="region of interest" description="Disordered" evidence="1">
    <location>
        <begin position="1153"/>
        <end position="1179"/>
    </location>
</feature>
<sequence>MASTVHIPAPIFPEEILTSIFEDCRDMASARQRLNLAHVAPWIEVPPPDPELDCVRYVVREPQMEEFHGVVIAFNRLFVAGKEELESYHLFGGIERAQVDLLPSNPLRRAAKGVLRALPLRTLAIFTPDGASHNFVQFLRGGNIYVDVLELGLGMPPTTESESEDEGEGGTEDNEVTGAKGDPVREDAGSEDAGSDAGSEDAGSEDAGREDVGNEDAGREDDAGSEDAGSEDAGSEDAGSEDAGSEDAGSEDSEAGSEGEESEDDYLEDLHRVPVVSLSKAHGFFAALGEHTLLQTVVIWTSARLFHDMGLEPARPLCLVKQFGECVPTLLDVYFAYTHSHATNFGRWNSRQRVHYYRASGAEDWSRKAWADDETVEGEICPPPFPPRPMLSCKWETLQNTDLQRVTADYLAKLDGHGLAGPLTRTSYKAWAEPFVEQLAVEHLDCAVISWFLRSTLGDYPETSPFLSDIPYFRQQFVWLHCTRHVRGNAQALKEMSEVQTRLYWLQLAAEDKSRMIRLQMCFLEEMGKDTSSLPLAEDENDPFSASTVGSASPAAEDERVHPPASAVTPQTFSEFQMTYLEVSFKRKDIGQVLRGRKDWWSPLCALWQEVLRNGFEQRENLLSEKGDVIYDQFVLAFRQMRWLPRSITRQGTWREAVEGSGLALALWVWTNPAGLTSKKAAFTTKLYRYHRINVSFLIILADWLNDPSVIREGYDLQPLLGRSEMKIHPKHVILNGPGLLKVILKVPELIPLDSVPSSAFCLCTWDNFECAWPEYLLAGLRARGFDVTALHVGGQLKASYDGLMESLWNRYSLNHDNFGVASLHPLMRLLLQRTIAFRQLREILSPDGDLLSIKNRKAFDKPCSRCEQLEEHRRCVQEIVVTPRRVEKDLLGCGVSFHPEEYRQYEGRRGVETPSKGVKHPVEDLKLKIIEPTAEVIQRCGIQVYRIVDNKRNLLDVWVYNAFPKYLLNRMLEHHANLPKGLKGLTRGQQFLHYSQGKMVAQGERTPSGGAPGDVHRFPDNMNATDLDSLNSLYDQAEDALIISQVTRLVAFPIFENVRETGAIGERLGALAHTLYYCTNYVAPAHEDQDEGKGLCANLLKEGEKTDYAFFHLAYGLLFIAESNSLWSFSGTDAHGTVLPSLKRVMQVPGDEDGEVGGPGPEKVNKTNHITKSRKNAASARRYLAVQRSRDEIGRRWNVSEGT</sequence>
<dbReference type="Proteomes" id="UP000521943">
    <property type="component" value="Unassembled WGS sequence"/>
</dbReference>
<feature type="compositionally biased region" description="Acidic residues" evidence="1">
    <location>
        <begin position="189"/>
        <end position="204"/>
    </location>
</feature>